<proteinExistence type="predicted"/>
<dbReference type="Proteomes" id="UP000886469">
    <property type="component" value="Unassembled WGS sequence"/>
</dbReference>
<dbReference type="RefSeq" id="WP_169069206.1">
    <property type="nucleotide sequence ID" value="NZ_JAZKUC010000001.1"/>
</dbReference>
<evidence type="ECO:0008006" key="3">
    <source>
        <dbReference type="Google" id="ProtNLM"/>
    </source>
</evidence>
<protein>
    <recommendedName>
        <fullName evidence="3">TRAM domain-containing protein</fullName>
    </recommendedName>
</protein>
<evidence type="ECO:0000313" key="1">
    <source>
        <dbReference type="EMBL" id="NMQ04211.1"/>
    </source>
</evidence>
<comment type="caution">
    <text evidence="1">The sequence shown here is derived from an EMBL/GenBank/DDBJ whole genome shotgun (WGS) entry which is preliminary data.</text>
</comment>
<evidence type="ECO:0000313" key="2">
    <source>
        <dbReference type="Proteomes" id="UP000886469"/>
    </source>
</evidence>
<accession>A0ABX1T6M7</accession>
<organism evidence="1 2">
    <name type="scientific">Candidatus Accumulibacter contiguus</name>
    <dbReference type="NCBI Taxonomy" id="2954381"/>
    <lineage>
        <taxon>Bacteria</taxon>
        <taxon>Pseudomonadati</taxon>
        <taxon>Pseudomonadota</taxon>
        <taxon>Betaproteobacteria</taxon>
        <taxon>Candidatus Accumulibacter</taxon>
    </lineage>
</organism>
<dbReference type="EMBL" id="SPMX01000006">
    <property type="protein sequence ID" value="NMQ04211.1"/>
    <property type="molecule type" value="Genomic_DNA"/>
</dbReference>
<name>A0ABX1T6M7_9PROT</name>
<sequence length="88" mass="9988">MTRLLEEIDSELRQVWEVELRQQAERGITNKVGDLLWREKIGWAICLEEAPSKAGQAVKVRLRGKEKAVMNGYYVNVSDLAGMRTLAA</sequence>
<reference evidence="1" key="1">
    <citation type="submission" date="2019-03" db="EMBL/GenBank/DDBJ databases">
        <title>Metabolic reconstructions from genomes of highly enriched 'Candidatus Accumulibacter' and 'Candidatus Competibacter' bioreactor populations.</title>
        <authorList>
            <person name="Annavajhala M.K."/>
            <person name="Welles L."/>
            <person name="Abbas B."/>
            <person name="Sorokin D."/>
            <person name="Park H."/>
            <person name="Van Loosdrecht M."/>
            <person name="Chandran K."/>
        </authorList>
    </citation>
    <scope>NUCLEOTIDE SEQUENCE</scope>
    <source>
        <strain evidence="1">SBR_L</strain>
    </source>
</reference>
<gene>
    <name evidence="1" type="ORF">E4Q08_02505</name>
</gene>
<keyword evidence="2" id="KW-1185">Reference proteome</keyword>